<dbReference type="AlphaFoldDB" id="A0AAW6P1C0"/>
<evidence type="ECO:0000313" key="2">
    <source>
        <dbReference type="Proteomes" id="UP001220662"/>
    </source>
</evidence>
<dbReference type="Proteomes" id="UP001220662">
    <property type="component" value="Unassembled WGS sequence"/>
</dbReference>
<sequence length="116" mass="12935">MSMALKQTLDFDGLRVQVRELTVGEIRQLLKTMADGSGGDLVDDMLLEEIGLAELQLMTNLEPEQLDDLAPSQLRQVYEACREVNKDFFDLRARVEQVGQRILAKLSGSSNETPAP</sequence>
<dbReference type="EMBL" id="JARJLR010000042">
    <property type="protein sequence ID" value="MDF3840485.1"/>
    <property type="molecule type" value="Genomic_DNA"/>
</dbReference>
<accession>A0AAW6P1C0</accession>
<dbReference type="RefSeq" id="WP_324710218.1">
    <property type="nucleotide sequence ID" value="NZ_CP141948.1"/>
</dbReference>
<evidence type="ECO:0000313" key="1">
    <source>
        <dbReference type="EMBL" id="MDF3840485.1"/>
    </source>
</evidence>
<organism evidence="1 2">
    <name type="scientific">Pseudomonas citronellolis</name>
    <dbReference type="NCBI Taxonomy" id="53408"/>
    <lineage>
        <taxon>Bacteria</taxon>
        <taxon>Pseudomonadati</taxon>
        <taxon>Pseudomonadota</taxon>
        <taxon>Gammaproteobacteria</taxon>
        <taxon>Pseudomonadales</taxon>
        <taxon>Pseudomonadaceae</taxon>
        <taxon>Pseudomonas</taxon>
    </lineage>
</organism>
<reference evidence="1" key="1">
    <citation type="submission" date="2023-03" db="EMBL/GenBank/DDBJ databases">
        <title>Draft assemblies of triclosan tolerant bacteria isolated from returned activated sludge.</title>
        <authorList>
            <person name="Van Hamelsveld S."/>
        </authorList>
    </citation>
    <scope>NUCLEOTIDE SEQUENCE</scope>
    <source>
        <strain evidence="1">GW210015_S63</strain>
    </source>
</reference>
<protein>
    <submittedName>
        <fullName evidence="1">Uncharacterized protein</fullName>
    </submittedName>
</protein>
<name>A0AAW6P1C0_9PSED</name>
<comment type="caution">
    <text evidence="1">The sequence shown here is derived from an EMBL/GenBank/DDBJ whole genome shotgun (WGS) entry which is preliminary data.</text>
</comment>
<proteinExistence type="predicted"/>
<gene>
    <name evidence="1" type="ORF">P3W55_02040</name>
</gene>